<accession>A0ABT8GJT7</accession>
<feature type="region of interest" description="Disordered" evidence="2">
    <location>
        <begin position="441"/>
        <end position="477"/>
    </location>
</feature>
<dbReference type="EMBL" id="JAUHQA010000001">
    <property type="protein sequence ID" value="MDN4481698.1"/>
    <property type="molecule type" value="Genomic_DNA"/>
</dbReference>
<proteinExistence type="inferred from homology"/>
<evidence type="ECO:0000256" key="1">
    <source>
        <dbReference type="ARBA" id="ARBA00023450"/>
    </source>
</evidence>
<evidence type="ECO:0000259" key="3">
    <source>
        <dbReference type="SMART" id="SM00507"/>
    </source>
</evidence>
<dbReference type="Gene3D" id="1.10.30.50">
    <property type="match status" value="1"/>
</dbReference>
<dbReference type="Proteomes" id="UP001172708">
    <property type="component" value="Unassembled WGS sequence"/>
</dbReference>
<feature type="region of interest" description="Disordered" evidence="2">
    <location>
        <begin position="492"/>
        <end position="512"/>
    </location>
</feature>
<feature type="compositionally biased region" description="Low complexity" evidence="2">
    <location>
        <begin position="447"/>
        <end position="463"/>
    </location>
</feature>
<dbReference type="Pfam" id="PF02720">
    <property type="entry name" value="DUF222"/>
    <property type="match status" value="1"/>
</dbReference>
<dbReference type="InterPro" id="IPR002711">
    <property type="entry name" value="HNH"/>
</dbReference>
<sequence length="512" mass="54448">MAGEAAVVEAADIDRVSTLVGELAARDVSALSKDQLLALHASIARVERQVGALSSRCAGEIARRSAPDLPGGGLARREGHGNAKAMLSKVRGGTMAGAQKAMQAGEAFLPRPSAGVQPAESDTAQGGDAEAAVAPGPQYPAVARASVAGELSVDAASLIVGGLNRLSDRLEDGALVALEERLVSKAVSMAAHEVQKMVARAVARADRAGHERRERENHEARYLWWRQDHEGRVVIHGQMDAVTAAPVIAVLEQMTTRDVRRQGRKESADPSTVDSRTVGQMRIDALFALARHSLGCTRTEKSGVRTTIVVRMSMSDLMSGRGLGSIDGIEQPVSVGELRRLSGDAGIIPQVLGRDSEILDQGERERLFTDAQRIALLGRDGGCAKCHAPPEHCEAHHIRWWQHGGTSDLSNGVMLCTRCHHDIHRQGWEIAASGGSVSFIPPPPIDPGRSPSPGGSAALDVEVPLPPELDLPGVTAQDEEMVRRWEREHQEWAARHEGGADDTALAPLGLPA</sequence>
<keyword evidence="5" id="KW-1185">Reference proteome</keyword>
<comment type="similarity">
    <text evidence="1">Belongs to the Rv1128c/1148c/1588c/1702c/1945/3466 family.</text>
</comment>
<dbReference type="CDD" id="cd00085">
    <property type="entry name" value="HNHc"/>
    <property type="match status" value="1"/>
</dbReference>
<protein>
    <submittedName>
        <fullName evidence="4">DUF222 domain-containing protein</fullName>
    </submittedName>
</protein>
<dbReference type="RefSeq" id="WP_301143429.1">
    <property type="nucleotide sequence ID" value="NZ_JAUHQA010000001.1"/>
</dbReference>
<dbReference type="Pfam" id="PF01844">
    <property type="entry name" value="HNH"/>
    <property type="match status" value="1"/>
</dbReference>
<feature type="domain" description="HNH nuclease" evidence="3">
    <location>
        <begin position="371"/>
        <end position="421"/>
    </location>
</feature>
<dbReference type="SMART" id="SM00507">
    <property type="entry name" value="HNHc"/>
    <property type="match status" value="1"/>
</dbReference>
<evidence type="ECO:0000313" key="4">
    <source>
        <dbReference type="EMBL" id="MDN4481698.1"/>
    </source>
</evidence>
<dbReference type="InterPro" id="IPR003870">
    <property type="entry name" value="DUF222"/>
</dbReference>
<comment type="caution">
    <text evidence="4">The sequence shown here is derived from an EMBL/GenBank/DDBJ whole genome shotgun (WGS) entry which is preliminary data.</text>
</comment>
<feature type="region of interest" description="Disordered" evidence="2">
    <location>
        <begin position="111"/>
        <end position="132"/>
    </location>
</feature>
<reference evidence="4" key="1">
    <citation type="submission" date="2023-06" db="EMBL/GenBank/DDBJ databases">
        <title>Egi l300058.</title>
        <authorList>
            <person name="Gao L."/>
            <person name="Fang B.-Z."/>
            <person name="Li W.-J."/>
        </authorList>
    </citation>
    <scope>NUCLEOTIDE SEQUENCE</scope>
    <source>
        <strain evidence="4">EGI L300058</strain>
    </source>
</reference>
<name>A0ABT8GJT7_9MICO</name>
<evidence type="ECO:0000313" key="5">
    <source>
        <dbReference type="Proteomes" id="UP001172708"/>
    </source>
</evidence>
<evidence type="ECO:0000256" key="2">
    <source>
        <dbReference type="SAM" id="MobiDB-lite"/>
    </source>
</evidence>
<gene>
    <name evidence="4" type="ORF">QQX02_12280</name>
</gene>
<dbReference type="InterPro" id="IPR003615">
    <property type="entry name" value="HNH_nuc"/>
</dbReference>
<organism evidence="4 5">
    <name type="scientific">Demequina muriae</name>
    <dbReference type="NCBI Taxonomy" id="3051664"/>
    <lineage>
        <taxon>Bacteria</taxon>
        <taxon>Bacillati</taxon>
        <taxon>Actinomycetota</taxon>
        <taxon>Actinomycetes</taxon>
        <taxon>Micrococcales</taxon>
        <taxon>Demequinaceae</taxon>
        <taxon>Demequina</taxon>
    </lineage>
</organism>